<sequence length="309" mass="33652">MIFHDVLLVFFLLLCHSVRALNTVLSMTLWTGQNKAKWTEKPTWHQETLGAFLPGDKNYEQVLDIAHAYYNWLKDQPNAVTPNGVCMVAVMWDPVSKIVYASSIPQGPRKAQNGAAPLWYGQVRQFVSAYPAPPSANPFHAEDGVFFNFETSKGTNTANGRYPDGCIIAVWGKYPSDATDREISLCSTPDSRNPTCQGVAQALGVQFKTIQETPQQAQEDSSDDEFGPPLTADDFDEIMAACPAAGPSNRFAIRGRGLIRKDAGTSCIPFPFPSDISASTLSTTLDPTDSDTTTKAPEPTTTFGLIYGG</sequence>
<dbReference type="AlphaFoldDB" id="A0AAN6RZR3"/>
<reference evidence="4" key="1">
    <citation type="journal article" date="2023" name="Mol. Phylogenet. Evol.">
        <title>Genome-scale phylogeny and comparative genomics of the fungal order Sordariales.</title>
        <authorList>
            <person name="Hensen N."/>
            <person name="Bonometti L."/>
            <person name="Westerberg I."/>
            <person name="Brannstrom I.O."/>
            <person name="Guillou S."/>
            <person name="Cros-Aarteil S."/>
            <person name="Calhoun S."/>
            <person name="Haridas S."/>
            <person name="Kuo A."/>
            <person name="Mondo S."/>
            <person name="Pangilinan J."/>
            <person name="Riley R."/>
            <person name="LaButti K."/>
            <person name="Andreopoulos B."/>
            <person name="Lipzen A."/>
            <person name="Chen C."/>
            <person name="Yan M."/>
            <person name="Daum C."/>
            <person name="Ng V."/>
            <person name="Clum A."/>
            <person name="Steindorff A."/>
            <person name="Ohm R.A."/>
            <person name="Martin F."/>
            <person name="Silar P."/>
            <person name="Natvig D.O."/>
            <person name="Lalanne C."/>
            <person name="Gautier V."/>
            <person name="Ament-Velasquez S.L."/>
            <person name="Kruys A."/>
            <person name="Hutchinson M.I."/>
            <person name="Powell A.J."/>
            <person name="Barry K."/>
            <person name="Miller A.N."/>
            <person name="Grigoriev I.V."/>
            <person name="Debuchy R."/>
            <person name="Gladieux P."/>
            <person name="Hiltunen Thoren M."/>
            <person name="Johannesson H."/>
        </authorList>
    </citation>
    <scope>NUCLEOTIDE SEQUENCE [LARGE SCALE GENOMIC DNA]</scope>
    <source>
        <strain evidence="4">CBS 340.73</strain>
    </source>
</reference>
<keyword evidence="2" id="KW-0732">Signal</keyword>
<feature type="compositionally biased region" description="Low complexity" evidence="1">
    <location>
        <begin position="279"/>
        <end position="302"/>
    </location>
</feature>
<comment type="caution">
    <text evidence="3">The sequence shown here is derived from an EMBL/GenBank/DDBJ whole genome shotgun (WGS) entry which is preliminary data.</text>
</comment>
<feature type="region of interest" description="Disordered" evidence="1">
    <location>
        <begin position="278"/>
        <end position="309"/>
    </location>
</feature>
<keyword evidence="4" id="KW-1185">Reference proteome</keyword>
<evidence type="ECO:0000256" key="2">
    <source>
        <dbReference type="SAM" id="SignalP"/>
    </source>
</evidence>
<gene>
    <name evidence="3" type="ORF">QBC46DRAFT_272414</name>
</gene>
<name>A0AAN6RZR3_9PEZI</name>
<evidence type="ECO:0000313" key="3">
    <source>
        <dbReference type="EMBL" id="KAK3935134.1"/>
    </source>
</evidence>
<feature type="signal peptide" evidence="2">
    <location>
        <begin position="1"/>
        <end position="20"/>
    </location>
</feature>
<feature type="chain" id="PRO_5043011794" evidence="2">
    <location>
        <begin position="21"/>
        <end position="309"/>
    </location>
</feature>
<evidence type="ECO:0000313" key="4">
    <source>
        <dbReference type="Proteomes" id="UP001303473"/>
    </source>
</evidence>
<dbReference type="EMBL" id="MU853939">
    <property type="protein sequence ID" value="KAK3935134.1"/>
    <property type="molecule type" value="Genomic_DNA"/>
</dbReference>
<organism evidence="3 4">
    <name type="scientific">Diplogelasinospora grovesii</name>
    <dbReference type="NCBI Taxonomy" id="303347"/>
    <lineage>
        <taxon>Eukaryota</taxon>
        <taxon>Fungi</taxon>
        <taxon>Dikarya</taxon>
        <taxon>Ascomycota</taxon>
        <taxon>Pezizomycotina</taxon>
        <taxon>Sordariomycetes</taxon>
        <taxon>Sordariomycetidae</taxon>
        <taxon>Sordariales</taxon>
        <taxon>Diplogelasinosporaceae</taxon>
        <taxon>Diplogelasinospora</taxon>
    </lineage>
</organism>
<accession>A0AAN6RZR3</accession>
<protein>
    <submittedName>
        <fullName evidence="3">Uncharacterized protein</fullName>
    </submittedName>
</protein>
<proteinExistence type="predicted"/>
<evidence type="ECO:0000256" key="1">
    <source>
        <dbReference type="SAM" id="MobiDB-lite"/>
    </source>
</evidence>
<dbReference type="Proteomes" id="UP001303473">
    <property type="component" value="Unassembled WGS sequence"/>
</dbReference>